<keyword evidence="2" id="KW-1185">Reference proteome</keyword>
<evidence type="ECO:0000313" key="2">
    <source>
        <dbReference type="Proteomes" id="UP001319827"/>
    </source>
</evidence>
<protein>
    <recommendedName>
        <fullName evidence="3">Flagellar hook-length control protein-like C-terminal domain-containing protein</fullName>
    </recommendedName>
</protein>
<evidence type="ECO:0008006" key="3">
    <source>
        <dbReference type="Google" id="ProtNLM"/>
    </source>
</evidence>
<dbReference type="RefSeq" id="WP_221249973.1">
    <property type="nucleotide sequence ID" value="NZ_AP024355.1"/>
</dbReference>
<dbReference type="EMBL" id="AP024355">
    <property type="protein sequence ID" value="BCR06590.1"/>
    <property type="molecule type" value="Genomic_DNA"/>
</dbReference>
<name>A0ABN6E2L4_9BACT</name>
<gene>
    <name evidence="1" type="ORF">DESUT3_36590</name>
</gene>
<evidence type="ECO:0000313" key="1">
    <source>
        <dbReference type="EMBL" id="BCR06590.1"/>
    </source>
</evidence>
<sequence>MTIVISPVTAINPVASAVAENATREERQQDLRLHQIVRATVAEGGQDRITLELGPRRFQTETNLPLKSGQNLDLLVVETSPRLVLEVVKDPLGTRLGQALHLLGARGEGIGLLAQLKSASGGELFGQLSPASRQVLELWLSLLENDGQVPGGERLQLLARQLGLDLEARLAAGEGGEAAATLKTALLEATRLLEDHDAPLAEGLRQLVQGLELFQLSQVRLEQQGMFLVPLLLPFLERGYLLARKQAPPTPEEPEPPQVISLHLALQALGDLRIDLLQDAQGLHLRFVCDDPAKTEFVAGFGQELEAALEPFGLGGLSFAAGAESPAKALIKKLLPDGNGVLDTRV</sequence>
<accession>A0ABN6E2L4</accession>
<dbReference type="Proteomes" id="UP001319827">
    <property type="component" value="Chromosome"/>
</dbReference>
<reference evidence="1 2" key="2">
    <citation type="journal article" date="2021" name="Int. J. Syst. Evol. Microbiol.">
        <title>Isolation and Polyphasic Characterization of Desulfuromonas versatilis sp. Nov., an Electrogenic Bacteria Capable of Versatile Metabolism Isolated from a Graphene Oxide-Reducing Enrichment Culture.</title>
        <authorList>
            <person name="Xie L."/>
            <person name="Yoshida N."/>
            <person name="Ishii S."/>
            <person name="Meng L."/>
        </authorList>
    </citation>
    <scope>NUCLEOTIDE SEQUENCE [LARGE SCALE GENOMIC DNA]</scope>
    <source>
        <strain evidence="1 2">NIT-T3</strain>
    </source>
</reference>
<reference evidence="1 2" key="1">
    <citation type="journal article" date="2016" name="C (Basel)">
        <title>Selective Growth of and Electricity Production by Marine Exoelectrogenic Bacteria in Self-Aggregated Hydrogel of Microbially Reduced Graphene Oxide.</title>
        <authorList>
            <person name="Yoshida N."/>
            <person name="Goto Y."/>
            <person name="Miyata Y."/>
        </authorList>
    </citation>
    <scope>NUCLEOTIDE SEQUENCE [LARGE SCALE GENOMIC DNA]</scope>
    <source>
        <strain evidence="1 2">NIT-T3</strain>
    </source>
</reference>
<organism evidence="1 2">
    <name type="scientific">Desulfuromonas versatilis</name>
    <dbReference type="NCBI Taxonomy" id="2802975"/>
    <lineage>
        <taxon>Bacteria</taxon>
        <taxon>Pseudomonadati</taxon>
        <taxon>Thermodesulfobacteriota</taxon>
        <taxon>Desulfuromonadia</taxon>
        <taxon>Desulfuromonadales</taxon>
        <taxon>Desulfuromonadaceae</taxon>
        <taxon>Desulfuromonas</taxon>
    </lineage>
</organism>
<proteinExistence type="predicted"/>